<sequence>MGQKSTQKFTKIFISSSFAHCWAISYKTCYKHNYSFNC</sequence>
<accession>A0A8S5S0P9</accession>
<organism evidence="1">
    <name type="scientific">Podoviridae sp. ct8Lf7</name>
    <dbReference type="NCBI Taxonomy" id="2827723"/>
    <lineage>
        <taxon>Viruses</taxon>
        <taxon>Duplodnaviria</taxon>
        <taxon>Heunggongvirae</taxon>
        <taxon>Uroviricota</taxon>
        <taxon>Caudoviricetes</taxon>
    </lineage>
</organism>
<dbReference type="EMBL" id="BK032511">
    <property type="protein sequence ID" value="DAF44489.1"/>
    <property type="molecule type" value="Genomic_DNA"/>
</dbReference>
<protein>
    <submittedName>
        <fullName evidence="1">Uncharacterized protein</fullName>
    </submittedName>
</protein>
<reference evidence="1" key="1">
    <citation type="journal article" date="2021" name="Proc. Natl. Acad. Sci. U.S.A.">
        <title>A Catalog of Tens of Thousands of Viruses from Human Metagenomes Reveals Hidden Associations with Chronic Diseases.</title>
        <authorList>
            <person name="Tisza M.J."/>
            <person name="Buck C.B."/>
        </authorList>
    </citation>
    <scope>NUCLEOTIDE SEQUENCE</scope>
    <source>
        <strain evidence="1">Ct8Lf7</strain>
    </source>
</reference>
<evidence type="ECO:0000313" key="1">
    <source>
        <dbReference type="EMBL" id="DAF44489.1"/>
    </source>
</evidence>
<proteinExistence type="predicted"/>
<name>A0A8S5S0P9_9CAUD</name>